<dbReference type="Gene3D" id="2.30.30.320">
    <property type="entry name" value="DUF1653-like domain"/>
    <property type="match status" value="1"/>
</dbReference>
<proteinExistence type="predicted"/>
<evidence type="ECO:0000313" key="3">
    <source>
        <dbReference type="Proteomes" id="UP000292345"/>
    </source>
</evidence>
<dbReference type="InterPro" id="IPR023387">
    <property type="entry name" value="DUF1653-like_dom"/>
</dbReference>
<dbReference type="Proteomes" id="UP000292345">
    <property type="component" value="Unassembled WGS sequence"/>
</dbReference>
<evidence type="ECO:0000313" key="2">
    <source>
        <dbReference type="EMBL" id="RZM72460.1"/>
    </source>
</evidence>
<dbReference type="AlphaFoldDB" id="A0A4Q7E2J1"/>
<organism evidence="2 3">
    <name type="scientific">Pseudoalteromonas rubra</name>
    <dbReference type="NCBI Taxonomy" id="43658"/>
    <lineage>
        <taxon>Bacteria</taxon>
        <taxon>Pseudomonadati</taxon>
        <taxon>Pseudomonadota</taxon>
        <taxon>Gammaproteobacteria</taxon>
        <taxon>Alteromonadales</taxon>
        <taxon>Pseudoalteromonadaceae</taxon>
        <taxon>Pseudoalteromonas</taxon>
    </lineage>
</organism>
<comment type="caution">
    <text evidence="2">The sequence shown here is derived from an EMBL/GenBank/DDBJ whole genome shotgun (WGS) entry which is preliminary data.</text>
</comment>
<feature type="domain" description="DUF1653" evidence="1">
    <location>
        <begin position="43"/>
        <end position="104"/>
    </location>
</feature>
<dbReference type="InterPro" id="IPR037135">
    <property type="entry name" value="DUF1653-like_dom_sf"/>
</dbReference>
<dbReference type="EMBL" id="PPUZ01000091">
    <property type="protein sequence ID" value="RZM72460.1"/>
    <property type="molecule type" value="Genomic_DNA"/>
</dbReference>
<reference evidence="2 3" key="1">
    <citation type="submission" date="2018-01" db="EMBL/GenBank/DDBJ databases">
        <title>Co-occurrence of chitin degradation, pigmentation and bioactivity in marine Pseudoalteromonas.</title>
        <authorList>
            <person name="Paulsen S."/>
            <person name="Gram L."/>
            <person name="Machado H."/>
        </authorList>
    </citation>
    <scope>NUCLEOTIDE SEQUENCE [LARGE SCALE GENOMIC DNA]</scope>
    <source>
        <strain evidence="2 3">S1946</strain>
    </source>
</reference>
<dbReference type="Pfam" id="PF07866">
    <property type="entry name" value="DUF1653"/>
    <property type="match status" value="1"/>
</dbReference>
<protein>
    <recommendedName>
        <fullName evidence="1">DUF1653 domain-containing protein</fullName>
    </recommendedName>
</protein>
<evidence type="ECO:0000259" key="1">
    <source>
        <dbReference type="Pfam" id="PF07866"/>
    </source>
</evidence>
<name>A0A4Q7E2J1_9GAMM</name>
<sequence>MTKHPGFLERIERNIIHVRYLLIKTPTLYPIGATTVSKELKPGIYQHYKGPKYQVLFVATHSETEEAMVVYQTLYGNFDHWVRPLSMFCETVEVNGQQRPRFAYLGAAE</sequence>
<gene>
    <name evidence="2" type="ORF">C3B51_21740</name>
</gene>
<accession>A0A4Q7E2J1</accession>